<evidence type="ECO:0000313" key="1">
    <source>
        <dbReference type="EMBL" id="EGH19570.1"/>
    </source>
</evidence>
<name>F3CJX8_PSESG</name>
<feature type="non-terminal residue" evidence="1">
    <location>
        <position position="1"/>
    </location>
</feature>
<organism evidence="1 2">
    <name type="scientific">Pseudomonas savastanoi pv. glycinea str. race 4</name>
    <dbReference type="NCBI Taxonomy" id="875330"/>
    <lineage>
        <taxon>Bacteria</taxon>
        <taxon>Pseudomonadati</taxon>
        <taxon>Pseudomonadota</taxon>
        <taxon>Gammaproteobacteria</taxon>
        <taxon>Pseudomonadales</taxon>
        <taxon>Pseudomonadaceae</taxon>
        <taxon>Pseudomonas</taxon>
    </lineage>
</organism>
<feature type="non-terminal residue" evidence="1">
    <location>
        <position position="33"/>
    </location>
</feature>
<accession>F3CJX8</accession>
<sequence>YVPELLGALRSEALPLGERQAAIELHCASMAAA</sequence>
<proteinExistence type="predicted"/>
<dbReference type="EMBL" id="ADWY01004297">
    <property type="protein sequence ID" value="EGH19570.1"/>
    <property type="molecule type" value="Genomic_DNA"/>
</dbReference>
<gene>
    <name evidence="1" type="ORF">Pgy4_42014</name>
</gene>
<dbReference type="AlphaFoldDB" id="F3CJX8"/>
<reference evidence="1 2" key="1">
    <citation type="journal article" date="2011" name="PLoS Pathog.">
        <title>Dynamic evolution of pathogenicity revealed by sequencing and comparative genomics of 19 Pseudomonas syringae isolates.</title>
        <authorList>
            <person name="Baltrus D.A."/>
            <person name="Nishimura M.T."/>
            <person name="Romanchuk A."/>
            <person name="Chang J.H."/>
            <person name="Mukhtar M.S."/>
            <person name="Cherkis K."/>
            <person name="Roach J."/>
            <person name="Grant S.R."/>
            <person name="Jones C.D."/>
            <person name="Dangl J.L."/>
        </authorList>
    </citation>
    <scope>NUCLEOTIDE SEQUENCE [LARGE SCALE GENOMIC DNA]</scope>
    <source>
        <strain evidence="2">race 4</strain>
    </source>
</reference>
<protein>
    <submittedName>
        <fullName evidence="1">Uncharacterized protein</fullName>
    </submittedName>
</protein>
<evidence type="ECO:0000313" key="2">
    <source>
        <dbReference type="Proteomes" id="UP000005466"/>
    </source>
</evidence>
<dbReference type="Proteomes" id="UP000005466">
    <property type="component" value="Unassembled WGS sequence"/>
</dbReference>
<comment type="caution">
    <text evidence="1">The sequence shown here is derived from an EMBL/GenBank/DDBJ whole genome shotgun (WGS) entry which is preliminary data.</text>
</comment>